<dbReference type="Proteomes" id="UP000218554">
    <property type="component" value="Chromosome"/>
</dbReference>
<gene>
    <name evidence="2" type="ORF">KF707C_13120</name>
</gene>
<evidence type="ECO:0000313" key="3">
    <source>
        <dbReference type="Proteomes" id="UP000218554"/>
    </source>
</evidence>
<feature type="compositionally biased region" description="Basic and acidic residues" evidence="1">
    <location>
        <begin position="110"/>
        <end position="119"/>
    </location>
</feature>
<reference evidence="3" key="1">
    <citation type="submission" date="2015-05" db="EMBL/GenBank/DDBJ databases">
        <title>Draft genome sequencing of a biphenyl-degrading bacterium, Pseudomonas balearica KF707 (=NBRC110670).</title>
        <authorList>
            <person name="Kimura N."/>
            <person name="Hirose J."/>
            <person name="Watanabe T."/>
            <person name="Suenaga H."/>
            <person name="Fujihara H."/>
            <person name="Noguchi M."/>
            <person name="Hashimoto M."/>
            <person name="Shimodaira J."/>
            <person name="Tsuchikane K."/>
            <person name="Hosoyama A."/>
            <person name="Yamazoe A."/>
            <person name="Fujita N."/>
            <person name="Furukawa K."/>
        </authorList>
    </citation>
    <scope>NUCLEOTIDE SEQUENCE [LARGE SCALE GENOMIC DNA]</scope>
    <source>
        <strain evidence="3">DSM 10086 / NBRC 110670 / KF707</strain>
    </source>
</reference>
<accession>A0AAD1FDR8</accession>
<dbReference type="KEGG" id="pfuw:KF707C_13120"/>
<dbReference type="EMBL" id="AP014862">
    <property type="protein sequence ID" value="BAU73000.1"/>
    <property type="molecule type" value="Genomic_DNA"/>
</dbReference>
<name>A0AAD1FDR8_METFU</name>
<keyword evidence="3" id="KW-1185">Reference proteome</keyword>
<sequence>MSYRALILAVLSLFLGGCAVYDYDNDYYGRRYYGDDDYRVHRHYYDPPRTNYYYVEKRYDDRHHDRNYDRRYHDGRRDHYKSDYKRHDRRDYDDRKYHKDRRYYQPRQDNFQERRHDYSPRLQNWGHNKVQPHAAPRDPRQPGYRRSEYRQQYRVQPGYEARPHQNPRYNNRSDWSMQNRR</sequence>
<evidence type="ECO:0008006" key="4">
    <source>
        <dbReference type="Google" id="ProtNLM"/>
    </source>
</evidence>
<feature type="compositionally biased region" description="Polar residues" evidence="1">
    <location>
        <begin position="167"/>
        <end position="181"/>
    </location>
</feature>
<dbReference type="RefSeq" id="WP_003453420.1">
    <property type="nucleotide sequence ID" value="NZ_AJMR01000182.1"/>
</dbReference>
<evidence type="ECO:0000256" key="1">
    <source>
        <dbReference type="SAM" id="MobiDB-lite"/>
    </source>
</evidence>
<feature type="compositionally biased region" description="Basic and acidic residues" evidence="1">
    <location>
        <begin position="66"/>
        <end position="97"/>
    </location>
</feature>
<dbReference type="AlphaFoldDB" id="A0AAD1FDR8"/>
<feature type="region of interest" description="Disordered" evidence="1">
    <location>
        <begin position="66"/>
        <end position="181"/>
    </location>
</feature>
<reference evidence="2 3" key="2">
    <citation type="journal article" date="2017" name="Int. J. Syst. Evol. Microbiol.">
        <title>Pseudomonas furukawaii sp. nov., a polychlorinated biphenyl-degrading bacterium isolated from biphenyl-contaminated soil in Japan.</title>
        <authorList>
            <person name="Kimura N."/>
            <person name="Watanabe T."/>
            <person name="Suenaga H."/>
            <person name="Fujihara H."/>
            <person name="Futagami T."/>
            <person name="Goto M."/>
            <person name="Hanada S."/>
            <person name="Hirose J."/>
        </authorList>
    </citation>
    <scope>NUCLEOTIDE SEQUENCE [LARGE SCALE GENOMIC DNA]</scope>
    <source>
        <strain evidence="3">DSM 10086 / NBRC 110670 / KF707</strain>
    </source>
</reference>
<dbReference type="PROSITE" id="PS51257">
    <property type="entry name" value="PROKAR_LIPOPROTEIN"/>
    <property type="match status" value="1"/>
</dbReference>
<organism evidence="2 3">
    <name type="scientific">Metapseudomonas furukawaii</name>
    <name type="common">Pseudomonas furukawaii</name>
    <dbReference type="NCBI Taxonomy" id="1149133"/>
    <lineage>
        <taxon>Bacteria</taxon>
        <taxon>Pseudomonadati</taxon>
        <taxon>Pseudomonadota</taxon>
        <taxon>Gammaproteobacteria</taxon>
        <taxon>Pseudomonadales</taxon>
        <taxon>Pseudomonadaceae</taxon>
        <taxon>Metapseudomonas</taxon>
    </lineage>
</organism>
<feature type="compositionally biased region" description="Basic and acidic residues" evidence="1">
    <location>
        <begin position="135"/>
        <end position="151"/>
    </location>
</feature>
<evidence type="ECO:0000313" key="2">
    <source>
        <dbReference type="EMBL" id="BAU73000.1"/>
    </source>
</evidence>
<proteinExistence type="predicted"/>
<protein>
    <recommendedName>
        <fullName evidence="4">Lipoprotein</fullName>
    </recommendedName>
</protein>